<evidence type="ECO:0000256" key="3">
    <source>
        <dbReference type="ARBA" id="ARBA00023002"/>
    </source>
</evidence>
<dbReference type="FunFam" id="3.10.20.30:FF:000020">
    <property type="entry name" value="Xanthine dehydrogenase iron-sulfur subunit"/>
    <property type="match status" value="1"/>
</dbReference>
<evidence type="ECO:0000256" key="4">
    <source>
        <dbReference type="ARBA" id="ARBA00023004"/>
    </source>
</evidence>
<dbReference type="CDD" id="cd00207">
    <property type="entry name" value="fer2"/>
    <property type="match status" value="1"/>
</dbReference>
<dbReference type="InterPro" id="IPR036010">
    <property type="entry name" value="2Fe-2S_ferredoxin-like_sf"/>
</dbReference>
<keyword evidence="2" id="KW-0479">Metal-binding</keyword>
<dbReference type="InterPro" id="IPR001041">
    <property type="entry name" value="2Fe-2S_ferredoxin-type"/>
</dbReference>
<evidence type="ECO:0000256" key="1">
    <source>
        <dbReference type="ARBA" id="ARBA00022714"/>
    </source>
</evidence>
<dbReference type="Pfam" id="PF01799">
    <property type="entry name" value="Fer2_2"/>
    <property type="match status" value="1"/>
</dbReference>
<dbReference type="PANTHER" id="PTHR44379:SF2">
    <property type="entry name" value="BLR6218 PROTEIN"/>
    <property type="match status" value="1"/>
</dbReference>
<organism evidence="7 8">
    <name type="scientific">Sorangium cellulosum</name>
    <name type="common">Polyangium cellulosum</name>
    <dbReference type="NCBI Taxonomy" id="56"/>
    <lineage>
        <taxon>Bacteria</taxon>
        <taxon>Pseudomonadati</taxon>
        <taxon>Myxococcota</taxon>
        <taxon>Polyangia</taxon>
        <taxon>Polyangiales</taxon>
        <taxon>Polyangiaceae</taxon>
        <taxon>Sorangium</taxon>
    </lineage>
</organism>
<name>A0A150RW89_SORCE</name>
<dbReference type="InterPro" id="IPR006058">
    <property type="entry name" value="2Fe2S_fd_BS"/>
</dbReference>
<gene>
    <name evidence="7" type="ORF">BE17_12045</name>
</gene>
<dbReference type="Gene3D" id="1.10.150.120">
    <property type="entry name" value="[2Fe-2S]-binding domain"/>
    <property type="match status" value="1"/>
</dbReference>
<dbReference type="InterPro" id="IPR002888">
    <property type="entry name" value="2Fe-2S-bd"/>
</dbReference>
<dbReference type="InterPro" id="IPR012675">
    <property type="entry name" value="Beta-grasp_dom_sf"/>
</dbReference>
<sequence length="152" mass="16040">MIILKVNGAEQKLDVDPEMPLLWVLRDVLGLTGTKYGCGQALCGACVVHLDGETVRACVTPVKRAAGGSVTTIEGLSPGGDHPLQRAWVELGVPQCGFCQAGQIMSAAALLRKNPRPSNDDIDRSLAGNICRCGTYTRIRAAVRKAAGLPTE</sequence>
<feature type="domain" description="2Fe-2S ferredoxin-type" evidence="6">
    <location>
        <begin position="1"/>
        <end position="76"/>
    </location>
</feature>
<reference evidence="7 8" key="1">
    <citation type="submission" date="2014-02" db="EMBL/GenBank/DDBJ databases">
        <title>The small core and large imbalanced accessory genome model reveals a collaborative survival strategy of Sorangium cellulosum strains in nature.</title>
        <authorList>
            <person name="Han K."/>
            <person name="Peng R."/>
            <person name="Blom J."/>
            <person name="Li Y.-Z."/>
        </authorList>
    </citation>
    <scope>NUCLEOTIDE SEQUENCE [LARGE SCALE GENOMIC DNA]</scope>
    <source>
        <strain evidence="7 8">So0011-07</strain>
    </source>
</reference>
<dbReference type="GO" id="GO:0051537">
    <property type="term" value="F:2 iron, 2 sulfur cluster binding"/>
    <property type="evidence" value="ECO:0007669"/>
    <property type="project" value="UniProtKB-KW"/>
</dbReference>
<dbReference type="GO" id="GO:0016491">
    <property type="term" value="F:oxidoreductase activity"/>
    <property type="evidence" value="ECO:0007669"/>
    <property type="project" value="UniProtKB-KW"/>
</dbReference>
<dbReference type="Proteomes" id="UP000075635">
    <property type="component" value="Unassembled WGS sequence"/>
</dbReference>
<dbReference type="InterPro" id="IPR036884">
    <property type="entry name" value="2Fe-2S-bd_dom_sf"/>
</dbReference>
<protein>
    <submittedName>
        <fullName evidence="7">(2Fe-2S)-binding protein</fullName>
    </submittedName>
</protein>
<keyword evidence="4" id="KW-0408">Iron</keyword>
<keyword evidence="1" id="KW-0001">2Fe-2S</keyword>
<dbReference type="EMBL" id="JEMB01001915">
    <property type="protein sequence ID" value="KYF84485.1"/>
    <property type="molecule type" value="Genomic_DNA"/>
</dbReference>
<dbReference type="SUPFAM" id="SSF47741">
    <property type="entry name" value="CO dehydrogenase ISP C-domain like"/>
    <property type="match status" value="1"/>
</dbReference>
<evidence type="ECO:0000259" key="6">
    <source>
        <dbReference type="PROSITE" id="PS51085"/>
    </source>
</evidence>
<dbReference type="GO" id="GO:0046872">
    <property type="term" value="F:metal ion binding"/>
    <property type="evidence" value="ECO:0007669"/>
    <property type="project" value="UniProtKB-KW"/>
</dbReference>
<dbReference type="InterPro" id="IPR051452">
    <property type="entry name" value="Diverse_Oxidoreductases"/>
</dbReference>
<keyword evidence="5" id="KW-0411">Iron-sulfur</keyword>
<evidence type="ECO:0000256" key="5">
    <source>
        <dbReference type="ARBA" id="ARBA00023014"/>
    </source>
</evidence>
<comment type="caution">
    <text evidence="7">The sequence shown here is derived from an EMBL/GenBank/DDBJ whole genome shotgun (WGS) entry which is preliminary data.</text>
</comment>
<dbReference type="PROSITE" id="PS00197">
    <property type="entry name" value="2FE2S_FER_1"/>
    <property type="match status" value="1"/>
</dbReference>
<evidence type="ECO:0000256" key="2">
    <source>
        <dbReference type="ARBA" id="ARBA00022723"/>
    </source>
</evidence>
<proteinExistence type="predicted"/>
<accession>A0A150RW89</accession>
<keyword evidence="3" id="KW-0560">Oxidoreductase</keyword>
<dbReference type="AlphaFoldDB" id="A0A150RW89"/>
<dbReference type="SUPFAM" id="SSF54292">
    <property type="entry name" value="2Fe-2S ferredoxin-like"/>
    <property type="match status" value="1"/>
</dbReference>
<dbReference type="Gene3D" id="3.10.20.30">
    <property type="match status" value="1"/>
</dbReference>
<evidence type="ECO:0000313" key="8">
    <source>
        <dbReference type="Proteomes" id="UP000075635"/>
    </source>
</evidence>
<dbReference type="PANTHER" id="PTHR44379">
    <property type="entry name" value="OXIDOREDUCTASE WITH IRON-SULFUR SUBUNIT"/>
    <property type="match status" value="1"/>
</dbReference>
<dbReference type="Pfam" id="PF00111">
    <property type="entry name" value="Fer2"/>
    <property type="match status" value="1"/>
</dbReference>
<evidence type="ECO:0000313" key="7">
    <source>
        <dbReference type="EMBL" id="KYF84485.1"/>
    </source>
</evidence>
<dbReference type="PROSITE" id="PS51085">
    <property type="entry name" value="2FE2S_FER_2"/>
    <property type="match status" value="1"/>
</dbReference>